<evidence type="ECO:0000259" key="10">
    <source>
        <dbReference type="PROSITE" id="PS50893"/>
    </source>
</evidence>
<dbReference type="GO" id="GO:0005524">
    <property type="term" value="F:ATP binding"/>
    <property type="evidence" value="ECO:0007669"/>
    <property type="project" value="UniProtKB-KW"/>
</dbReference>
<dbReference type="GO" id="GO:0016887">
    <property type="term" value="F:ATP hydrolysis activity"/>
    <property type="evidence" value="ECO:0007669"/>
    <property type="project" value="InterPro"/>
</dbReference>
<dbReference type="Gene3D" id="1.20.1560.10">
    <property type="entry name" value="ABC transporter type 1, transmembrane domain"/>
    <property type="match status" value="2"/>
</dbReference>
<evidence type="ECO:0000256" key="5">
    <source>
        <dbReference type="ARBA" id="ARBA00022840"/>
    </source>
</evidence>
<feature type="transmembrane region" description="Helical" evidence="9">
    <location>
        <begin position="623"/>
        <end position="643"/>
    </location>
</feature>
<keyword evidence="7 9" id="KW-0472">Membrane</keyword>
<evidence type="ECO:0000313" key="13">
    <source>
        <dbReference type="Proteomes" id="UP000306192"/>
    </source>
</evidence>
<feature type="transmembrane region" description="Helical" evidence="9">
    <location>
        <begin position="53"/>
        <end position="75"/>
    </location>
</feature>
<feature type="transmembrane region" description="Helical" evidence="9">
    <location>
        <begin position="118"/>
        <end position="137"/>
    </location>
</feature>
<gene>
    <name evidence="12" type="primary">cydC</name>
    <name evidence="12" type="ORF">D4765_01235</name>
</gene>
<evidence type="ECO:0000313" key="12">
    <source>
        <dbReference type="EMBL" id="TIH40636.1"/>
    </source>
</evidence>
<evidence type="ECO:0000256" key="8">
    <source>
        <dbReference type="SAM" id="MobiDB-lite"/>
    </source>
</evidence>
<name>A0A4T2CDD5_9MICO</name>
<feature type="domain" description="ABC transmembrane type-1" evidence="11">
    <location>
        <begin position="590"/>
        <end position="873"/>
    </location>
</feature>
<dbReference type="Pfam" id="PF00005">
    <property type="entry name" value="ABC_tran"/>
    <property type="match status" value="2"/>
</dbReference>
<evidence type="ECO:0000256" key="7">
    <source>
        <dbReference type="ARBA" id="ARBA00023136"/>
    </source>
</evidence>
<dbReference type="Pfam" id="PF00664">
    <property type="entry name" value="ABC_membrane"/>
    <property type="match status" value="1"/>
</dbReference>
<feature type="transmembrane region" description="Helical" evidence="9">
    <location>
        <begin position="14"/>
        <end position="41"/>
    </location>
</feature>
<dbReference type="PROSITE" id="PS50929">
    <property type="entry name" value="ABC_TM1F"/>
    <property type="match status" value="2"/>
</dbReference>
<dbReference type="EMBL" id="QYRT01000002">
    <property type="protein sequence ID" value="TIH40636.1"/>
    <property type="molecule type" value="Genomic_DNA"/>
</dbReference>
<dbReference type="GO" id="GO:0034040">
    <property type="term" value="F:ATPase-coupled lipid transmembrane transporter activity"/>
    <property type="evidence" value="ECO:0007669"/>
    <property type="project" value="TreeGrafter"/>
</dbReference>
<dbReference type="PROSITE" id="PS50893">
    <property type="entry name" value="ABC_TRANSPORTER_2"/>
    <property type="match status" value="2"/>
</dbReference>
<dbReference type="GO" id="GO:0140359">
    <property type="term" value="F:ABC-type transporter activity"/>
    <property type="evidence" value="ECO:0007669"/>
    <property type="project" value="InterPro"/>
</dbReference>
<organism evidence="12 13">
    <name type="scientific">Subtercola vilae</name>
    <dbReference type="NCBI Taxonomy" id="2056433"/>
    <lineage>
        <taxon>Bacteria</taxon>
        <taxon>Bacillati</taxon>
        <taxon>Actinomycetota</taxon>
        <taxon>Actinomycetes</taxon>
        <taxon>Micrococcales</taxon>
        <taxon>Microbacteriaceae</taxon>
        <taxon>Subtercola</taxon>
    </lineage>
</organism>
<dbReference type="InterPro" id="IPR027417">
    <property type="entry name" value="P-loop_NTPase"/>
</dbReference>
<feature type="transmembrane region" description="Helical" evidence="9">
    <location>
        <begin position="143"/>
        <end position="166"/>
    </location>
</feature>
<dbReference type="InterPro" id="IPR003593">
    <property type="entry name" value="AAA+_ATPase"/>
</dbReference>
<feature type="domain" description="ABC transporter" evidence="10">
    <location>
        <begin position="905"/>
        <end position="1128"/>
    </location>
</feature>
<dbReference type="CDD" id="cd18584">
    <property type="entry name" value="ABC_6TM_AarD_CydD"/>
    <property type="match status" value="1"/>
</dbReference>
<comment type="subcellular location">
    <subcellularLocation>
        <location evidence="1">Cell membrane</location>
        <topology evidence="1">Multi-pass membrane protein</topology>
    </subcellularLocation>
</comment>
<feature type="transmembrane region" description="Helical" evidence="9">
    <location>
        <begin position="229"/>
        <end position="249"/>
    </location>
</feature>
<dbReference type="InterPro" id="IPR015856">
    <property type="entry name" value="ABC_transpr_CbiO/EcfA_su"/>
</dbReference>
<feature type="domain" description="ABC transporter" evidence="10">
    <location>
        <begin position="318"/>
        <end position="543"/>
    </location>
</feature>
<feature type="transmembrane region" description="Helical" evidence="9">
    <location>
        <begin position="731"/>
        <end position="751"/>
    </location>
</feature>
<keyword evidence="2" id="KW-0813">Transport</keyword>
<dbReference type="SUPFAM" id="SSF52540">
    <property type="entry name" value="P-loop containing nucleoside triphosphate hydrolases"/>
    <property type="match status" value="2"/>
</dbReference>
<dbReference type="OrthoDB" id="3237158at2"/>
<dbReference type="AlphaFoldDB" id="A0A4T2CDD5"/>
<proteinExistence type="predicted"/>
<comment type="caution">
    <text evidence="12">The sequence shown here is derived from an EMBL/GenBank/DDBJ whole genome shotgun (WGS) entry which is preliminary data.</text>
</comment>
<keyword evidence="13" id="KW-1185">Reference proteome</keyword>
<feature type="domain" description="ABC transmembrane type-1" evidence="11">
    <location>
        <begin position="17"/>
        <end position="291"/>
    </location>
</feature>
<dbReference type="InterPro" id="IPR039421">
    <property type="entry name" value="Type_1_exporter"/>
</dbReference>
<evidence type="ECO:0000256" key="6">
    <source>
        <dbReference type="ARBA" id="ARBA00022989"/>
    </source>
</evidence>
<dbReference type="Gene3D" id="3.40.50.300">
    <property type="entry name" value="P-loop containing nucleotide triphosphate hydrolases"/>
    <property type="match status" value="2"/>
</dbReference>
<reference evidence="12 13" key="1">
    <citation type="journal article" date="2019" name="Microorganisms">
        <title>Systematic Affiliation and Genome Analysis of Subtercola vilae DB165(T) with Particular Emphasis on Cold Adaptation of an Isolate from a High-Altitude Cold Volcano Lake.</title>
        <authorList>
            <person name="Villalobos A.S."/>
            <person name="Wiese J."/>
            <person name="Imhoff J.F."/>
            <person name="Dorador C."/>
            <person name="Keller A."/>
            <person name="Hentschel U."/>
        </authorList>
    </citation>
    <scope>NUCLEOTIDE SEQUENCE [LARGE SCALE GENOMIC DNA]</scope>
    <source>
        <strain evidence="12 13">DB165</strain>
    </source>
</reference>
<keyword evidence="3 9" id="KW-0812">Transmembrane</keyword>
<dbReference type="Proteomes" id="UP000306192">
    <property type="component" value="Unassembled WGS sequence"/>
</dbReference>
<dbReference type="InterPro" id="IPR036640">
    <property type="entry name" value="ABC1_TM_sf"/>
</dbReference>
<feature type="transmembrane region" description="Helical" evidence="9">
    <location>
        <begin position="704"/>
        <end position="725"/>
    </location>
</feature>
<dbReference type="GO" id="GO:0005886">
    <property type="term" value="C:plasma membrane"/>
    <property type="evidence" value="ECO:0007669"/>
    <property type="project" value="UniProtKB-SubCell"/>
</dbReference>
<evidence type="ECO:0000256" key="2">
    <source>
        <dbReference type="ARBA" id="ARBA00022448"/>
    </source>
</evidence>
<dbReference type="PROSITE" id="PS00211">
    <property type="entry name" value="ABC_TRANSPORTER_1"/>
    <property type="match status" value="2"/>
</dbReference>
<dbReference type="RefSeq" id="WP_136640409.1">
    <property type="nucleotide sequence ID" value="NZ_QYRT01000002.1"/>
</dbReference>
<evidence type="ECO:0000256" key="3">
    <source>
        <dbReference type="ARBA" id="ARBA00022692"/>
    </source>
</evidence>
<evidence type="ECO:0000256" key="1">
    <source>
        <dbReference type="ARBA" id="ARBA00004651"/>
    </source>
</evidence>
<dbReference type="SUPFAM" id="SSF90123">
    <property type="entry name" value="ABC transporter transmembrane region"/>
    <property type="match status" value="2"/>
</dbReference>
<evidence type="ECO:0000256" key="4">
    <source>
        <dbReference type="ARBA" id="ARBA00022741"/>
    </source>
</evidence>
<keyword evidence="6 9" id="KW-1133">Transmembrane helix</keyword>
<sequence>MTVAETKPNAEAHIVYLLGLISAVRALSLVMIAGALAAGLGGLATGAADLPSAALWGAGGAVLRAVSSWASTIAASRAAVGEKERLRQGIARTALDDPSISVGSAAVLATRGLDHVDAYYSTVLPAVTNAAVIPLLIGARILFADWLSALIVVVTLPLVPIFMALIGMHTRDRVDAASRALGRLSDHLVELARGLPVLVGLGRADEQRDALHAVSDSYRVATVRTLRTAFISSLALELISTISVALVAVTIGFRLMGGTLTLEIGLLVLILAPECFAPFREMGAAFHAAQEGRSSLRSARDLIARRPRLSISRPGPDLRLEEVSVHFAGRDYATLDRLTLAIAKNTTTLLTGRSGSGKSTVLAVLAGQLGAGAPEYELTGCVMGVDADRIAWMSQHPHTVLPTVRHELELYGGTAAIERPERVAEVLESLDLTGFSDVDPAQLSPGELRRVAFARVLLRVDDGADLVLLDEPTAHLDETNAERIERLIAGLSGRVTIVMASHEAGVARIADTVIHLGSPSGLRDTPHSGGTDGAGENGHHDSAVSSPGQLALSDQHAVAMQADQPSRRPLVTATLGELWRFLRPARGHYVASILLGTLSTLFAVSLTAVSGWLIVRASQEPEVMYLLVAIIGVRFFGIGRSALRYCERLVGHDAIFRSATDLRVRLWSALAENGARSRSLFRGSTALDLLVSATDDIRDLSYRAVMPLAVGTMTAVAVLVAVGLLRWQFLPVIMALFVVCLVLIPCAVLVADRNVTERQRHRQRDMLRRFTSMLGAATDLTTNSVDTTVRADLERLDAEVTKDARRIAWVSGFGHALTVLACSATSIVMLAAVWQSVTARTLPLEVAAVLVLLPLALVEPLAAVVDAVLQWPSLASALARTSDFCSGGEPRVVENPHPLGRVQRLEVRELAASWPGHPQPVFESVSFTARTGEWVVVEGCSGSGKSTLLSILLGDLLPHAGSYLIGGADVSTVESDDLHRHITWCPQQGHLFDSTLRANLLLARERSDAPSDAEMLTVLRRIGLDSLVAELSNGLDTRLGPEGSYLSGGQRQRVAVARAVLARSDVVLLDEPTAHLGSDDALTLMGDLRQALADKIVVLITHHSAEALPGDVRVRLGAPARALESSARGR</sequence>
<dbReference type="InterPro" id="IPR014223">
    <property type="entry name" value="ABC_CydC/D"/>
</dbReference>
<dbReference type="InterPro" id="IPR017871">
    <property type="entry name" value="ABC_transporter-like_CS"/>
</dbReference>
<dbReference type="GO" id="GO:0034775">
    <property type="term" value="P:glutathione transmembrane transport"/>
    <property type="evidence" value="ECO:0007669"/>
    <property type="project" value="InterPro"/>
</dbReference>
<evidence type="ECO:0000256" key="9">
    <source>
        <dbReference type="SAM" id="Phobius"/>
    </source>
</evidence>
<dbReference type="PANTHER" id="PTHR24221">
    <property type="entry name" value="ATP-BINDING CASSETTE SUB-FAMILY B"/>
    <property type="match status" value="1"/>
</dbReference>
<dbReference type="CDD" id="cd03225">
    <property type="entry name" value="ABC_cobalt_CbiO_domain1"/>
    <property type="match status" value="1"/>
</dbReference>
<dbReference type="InterPro" id="IPR011527">
    <property type="entry name" value="ABC1_TM_dom"/>
</dbReference>
<keyword evidence="4" id="KW-0547">Nucleotide-binding</keyword>
<dbReference type="InterPro" id="IPR003439">
    <property type="entry name" value="ABC_transporter-like_ATP-bd"/>
</dbReference>
<dbReference type="GO" id="GO:0045454">
    <property type="term" value="P:cell redox homeostasis"/>
    <property type="evidence" value="ECO:0007669"/>
    <property type="project" value="InterPro"/>
</dbReference>
<protein>
    <submittedName>
        <fullName evidence="12">Thiol reductant ABC exporter subunit CydC</fullName>
    </submittedName>
</protein>
<keyword evidence="5" id="KW-0067">ATP-binding</keyword>
<feature type="transmembrane region" description="Helical" evidence="9">
    <location>
        <begin position="812"/>
        <end position="834"/>
    </location>
</feature>
<feature type="region of interest" description="Disordered" evidence="8">
    <location>
        <begin position="520"/>
        <end position="547"/>
    </location>
</feature>
<feature type="transmembrane region" description="Helical" evidence="9">
    <location>
        <begin position="255"/>
        <end position="272"/>
    </location>
</feature>
<dbReference type="SMART" id="SM00382">
    <property type="entry name" value="AAA"/>
    <property type="match status" value="2"/>
</dbReference>
<evidence type="ECO:0000259" key="11">
    <source>
        <dbReference type="PROSITE" id="PS50929"/>
    </source>
</evidence>
<dbReference type="PANTHER" id="PTHR24221:SF653">
    <property type="entry name" value="TRANSPORT ATP-BINDING PROTEIN CYDC"/>
    <property type="match status" value="1"/>
</dbReference>
<feature type="transmembrane region" description="Helical" evidence="9">
    <location>
        <begin position="589"/>
        <end position="617"/>
    </location>
</feature>
<dbReference type="NCBIfam" id="TIGR02868">
    <property type="entry name" value="CydC"/>
    <property type="match status" value="1"/>
</dbReference>
<accession>A0A4T2CDD5</accession>